<reference evidence="5" key="1">
    <citation type="submission" date="2018-06" db="EMBL/GenBank/DDBJ databases">
        <authorList>
            <person name="Zhirakovskaya E."/>
        </authorList>
    </citation>
    <scope>NUCLEOTIDE SEQUENCE</scope>
</reference>
<evidence type="ECO:0000256" key="1">
    <source>
        <dbReference type="ARBA" id="ARBA00022603"/>
    </source>
</evidence>
<evidence type="ECO:0000256" key="3">
    <source>
        <dbReference type="ARBA" id="ARBA00022691"/>
    </source>
</evidence>
<dbReference type="GO" id="GO:0032259">
    <property type="term" value="P:methylation"/>
    <property type="evidence" value="ECO:0007669"/>
    <property type="project" value="UniProtKB-KW"/>
</dbReference>
<dbReference type="Gene3D" id="3.40.50.150">
    <property type="entry name" value="Vaccinia Virus protein VP39"/>
    <property type="match status" value="1"/>
</dbReference>
<feature type="domain" description="DNA methylase N-4/N-6" evidence="4">
    <location>
        <begin position="81"/>
        <end position="353"/>
    </location>
</feature>
<dbReference type="InterPro" id="IPR002295">
    <property type="entry name" value="N4/N6-MTase_EcoPI_Mod-like"/>
</dbReference>
<accession>A0A3B0R9P2</accession>
<name>A0A3B0R9P2_9ZZZZ</name>
<protein>
    <submittedName>
        <fullName evidence="5">Type III restriction-modification system methylation subunit</fullName>
        <ecNumber evidence="5">2.1.1.72</ecNumber>
    </submittedName>
</protein>
<dbReference type="GO" id="GO:0009007">
    <property type="term" value="F:site-specific DNA-methyltransferase (adenine-specific) activity"/>
    <property type="evidence" value="ECO:0007669"/>
    <property type="project" value="UniProtKB-EC"/>
</dbReference>
<dbReference type="GO" id="GO:0008170">
    <property type="term" value="F:N-methyltransferase activity"/>
    <property type="evidence" value="ECO:0007669"/>
    <property type="project" value="InterPro"/>
</dbReference>
<gene>
    <name evidence="5" type="ORF">MNBD_DELTA01-1846</name>
</gene>
<dbReference type="AlphaFoldDB" id="A0A3B0R9P2"/>
<keyword evidence="1 5" id="KW-0489">Methyltransferase</keyword>
<dbReference type="EC" id="2.1.1.72" evidence="5"/>
<evidence type="ECO:0000259" key="4">
    <source>
        <dbReference type="Pfam" id="PF01555"/>
    </source>
</evidence>
<keyword evidence="3" id="KW-0949">S-adenosyl-L-methionine</keyword>
<keyword evidence="2 5" id="KW-0808">Transferase</keyword>
<dbReference type="InterPro" id="IPR002941">
    <property type="entry name" value="DNA_methylase_N4/N6"/>
</dbReference>
<dbReference type="EMBL" id="UOEA01000069">
    <property type="protein sequence ID" value="VAV84638.1"/>
    <property type="molecule type" value="Genomic_DNA"/>
</dbReference>
<dbReference type="SUPFAM" id="SSF53335">
    <property type="entry name" value="S-adenosyl-L-methionine-dependent methyltransferases"/>
    <property type="match status" value="1"/>
</dbReference>
<proteinExistence type="predicted"/>
<dbReference type="InterPro" id="IPR029063">
    <property type="entry name" value="SAM-dependent_MTases_sf"/>
</dbReference>
<sequence>MPKKTKDTVRLAWDSREQAQKRNDPGLLYKKELVLPLPVVSSSYFALPAPGLPTLTDRLIHGDNLYVIEALLREGLKKTAELIYIDPPFLSKADYAHRVTIQGETITRCAYGDRWSREGYLDMLAPRLALMREILTETGKIFVHCDWRASGLIRILLDEVFGCDNFMNEIVWHYGGRGAKATSGQFARNHDSIFIYGRTPEARLNKIYTERLLTEKEARTAGLRKDTDGRFFKTAPRGDYTDKSIKKLEKEGRIHRTTGGKVRIKYFLEERGGFVVEQRPVGDVWDDIPDAMHSPLKERTDYGTQKPVALLKRIIESATVPSDLICDFFAGSGTTAVAAAETGRRWLGVEAGPIGIQVAKNRLAGIIKEPFTVELLLKNSEKAAAITPAPTASKEARLAIASPVIKENKDKGFTVELTLKEYKPDKGTFKGLPEKLSENTLSLIDSWAIDWDYDGVLFRNMWQSSRGAGKDAGEVELKACVTLKQKPGRIAVRAVDILGVESEAEVL</sequence>
<evidence type="ECO:0000313" key="5">
    <source>
        <dbReference type="EMBL" id="VAV84638.1"/>
    </source>
</evidence>
<dbReference type="PRINTS" id="PR00506">
    <property type="entry name" value="D21N6MTFRASE"/>
</dbReference>
<dbReference type="GO" id="GO:0003677">
    <property type="term" value="F:DNA binding"/>
    <property type="evidence" value="ECO:0007669"/>
    <property type="project" value="InterPro"/>
</dbReference>
<organism evidence="5">
    <name type="scientific">hydrothermal vent metagenome</name>
    <dbReference type="NCBI Taxonomy" id="652676"/>
    <lineage>
        <taxon>unclassified sequences</taxon>
        <taxon>metagenomes</taxon>
        <taxon>ecological metagenomes</taxon>
    </lineage>
</organism>
<dbReference type="Pfam" id="PF01555">
    <property type="entry name" value="N6_N4_Mtase"/>
    <property type="match status" value="1"/>
</dbReference>
<evidence type="ECO:0000256" key="2">
    <source>
        <dbReference type="ARBA" id="ARBA00022679"/>
    </source>
</evidence>